<dbReference type="InterPro" id="IPR023393">
    <property type="entry name" value="START-like_dom_sf"/>
</dbReference>
<reference evidence="1 2" key="1">
    <citation type="submission" date="2018-11" db="EMBL/GenBank/DDBJ databases">
        <title>Chitinophaga lutea sp.nov., isolate from arsenic contaminated soil.</title>
        <authorList>
            <person name="Zong Y."/>
        </authorList>
    </citation>
    <scope>NUCLEOTIDE SEQUENCE [LARGE SCALE GENOMIC DNA]</scope>
    <source>
        <strain evidence="1 2">ZY74</strain>
    </source>
</reference>
<dbReference type="AlphaFoldDB" id="A0A3N4PH93"/>
<name>A0A3N4PH93_9BACT</name>
<sequence length="148" mass="16991">MEQHYAAGISVNAPAQQVFDQICNVPAWWAANVRGSASRLHSTFTVTLRDTYVDFKVEEFNPCERIVWRVTDCHLHWLGNKKEWQGTALVWDIRRQQDTTAISMTHQGLTPALACYNDCKAGWDFYIHESLLQLIATREGHPDGRRCT</sequence>
<organism evidence="1 2">
    <name type="scientific">Chitinophaga lutea</name>
    <dbReference type="NCBI Taxonomy" id="2488634"/>
    <lineage>
        <taxon>Bacteria</taxon>
        <taxon>Pseudomonadati</taxon>
        <taxon>Bacteroidota</taxon>
        <taxon>Chitinophagia</taxon>
        <taxon>Chitinophagales</taxon>
        <taxon>Chitinophagaceae</taxon>
        <taxon>Chitinophaga</taxon>
    </lineage>
</organism>
<gene>
    <name evidence="1" type="ORF">EGT74_13460</name>
</gene>
<comment type="caution">
    <text evidence="1">The sequence shown here is derived from an EMBL/GenBank/DDBJ whole genome shotgun (WGS) entry which is preliminary data.</text>
</comment>
<evidence type="ECO:0008006" key="3">
    <source>
        <dbReference type="Google" id="ProtNLM"/>
    </source>
</evidence>
<proteinExistence type="predicted"/>
<dbReference type="OrthoDB" id="287565at2"/>
<evidence type="ECO:0000313" key="1">
    <source>
        <dbReference type="EMBL" id="RPE08073.1"/>
    </source>
</evidence>
<protein>
    <recommendedName>
        <fullName evidence="3">SRPBCC domain-containing protein</fullName>
    </recommendedName>
</protein>
<accession>A0A3N4PH93</accession>
<dbReference type="EMBL" id="RPDH01000002">
    <property type="protein sequence ID" value="RPE08073.1"/>
    <property type="molecule type" value="Genomic_DNA"/>
</dbReference>
<dbReference type="SUPFAM" id="SSF55961">
    <property type="entry name" value="Bet v1-like"/>
    <property type="match status" value="1"/>
</dbReference>
<dbReference type="Gene3D" id="3.30.530.20">
    <property type="match status" value="1"/>
</dbReference>
<dbReference type="Proteomes" id="UP000278351">
    <property type="component" value="Unassembled WGS sequence"/>
</dbReference>
<keyword evidence="2" id="KW-1185">Reference proteome</keyword>
<dbReference type="RefSeq" id="WP_123847073.1">
    <property type="nucleotide sequence ID" value="NZ_RPDH01000002.1"/>
</dbReference>
<evidence type="ECO:0000313" key="2">
    <source>
        <dbReference type="Proteomes" id="UP000278351"/>
    </source>
</evidence>